<dbReference type="Proteomes" id="UP001497535">
    <property type="component" value="Unassembled WGS sequence"/>
</dbReference>
<evidence type="ECO:0000313" key="2">
    <source>
        <dbReference type="Proteomes" id="UP001497535"/>
    </source>
</evidence>
<accession>A0ACB0ZF53</accession>
<protein>
    <submittedName>
        <fullName evidence="1">Uncharacterized protein</fullName>
    </submittedName>
</protein>
<proteinExistence type="predicted"/>
<reference evidence="1" key="1">
    <citation type="submission" date="2023-11" db="EMBL/GenBank/DDBJ databases">
        <authorList>
            <person name="Poullet M."/>
        </authorList>
    </citation>
    <scope>NUCLEOTIDE SEQUENCE</scope>
    <source>
        <strain evidence="1">E1834</strain>
    </source>
</reference>
<name>A0ACB0ZF53_MELEN</name>
<dbReference type="EMBL" id="CAVMJV010000032">
    <property type="protein sequence ID" value="CAK5077676.1"/>
    <property type="molecule type" value="Genomic_DNA"/>
</dbReference>
<comment type="caution">
    <text evidence="1">The sequence shown here is derived from an EMBL/GenBank/DDBJ whole genome shotgun (WGS) entry which is preliminary data.</text>
</comment>
<keyword evidence="2" id="KW-1185">Reference proteome</keyword>
<organism evidence="1 2">
    <name type="scientific">Meloidogyne enterolobii</name>
    <name type="common">Root-knot nematode worm</name>
    <name type="synonym">Meloidogyne mayaguensis</name>
    <dbReference type="NCBI Taxonomy" id="390850"/>
    <lineage>
        <taxon>Eukaryota</taxon>
        <taxon>Metazoa</taxon>
        <taxon>Ecdysozoa</taxon>
        <taxon>Nematoda</taxon>
        <taxon>Chromadorea</taxon>
        <taxon>Rhabditida</taxon>
        <taxon>Tylenchina</taxon>
        <taxon>Tylenchomorpha</taxon>
        <taxon>Tylenchoidea</taxon>
        <taxon>Meloidogynidae</taxon>
        <taxon>Meloidogyninae</taxon>
        <taxon>Meloidogyne</taxon>
    </lineage>
</organism>
<sequence>MKENWLKLLEEFGEIKTDKRLEEVEIIVHNFLKELYLRNEGLNLFDKKI</sequence>
<gene>
    <name evidence="1" type="ORF">MENTE1834_LOCUS24613</name>
</gene>
<evidence type="ECO:0000313" key="1">
    <source>
        <dbReference type="EMBL" id="CAK5077676.1"/>
    </source>
</evidence>